<evidence type="ECO:0000313" key="3">
    <source>
        <dbReference type="Proteomes" id="UP000051176"/>
    </source>
</evidence>
<evidence type="ECO:0000313" key="2">
    <source>
        <dbReference type="EMBL" id="KRK39338.1"/>
    </source>
</evidence>
<organism evidence="2 3">
    <name type="scientific">Levilactobacillus parabrevis ATCC 53295</name>
    <dbReference type="NCBI Taxonomy" id="1267003"/>
    <lineage>
        <taxon>Bacteria</taxon>
        <taxon>Bacillati</taxon>
        <taxon>Bacillota</taxon>
        <taxon>Bacilli</taxon>
        <taxon>Lactobacillales</taxon>
        <taxon>Lactobacillaceae</taxon>
        <taxon>Levilactobacillus</taxon>
    </lineage>
</organism>
<gene>
    <name evidence="2" type="ORF">FD07_GL001132</name>
</gene>
<dbReference type="Proteomes" id="UP000051176">
    <property type="component" value="Unassembled WGS sequence"/>
</dbReference>
<keyword evidence="1" id="KW-0732">Signal</keyword>
<dbReference type="EMBL" id="AZCZ01000003">
    <property type="protein sequence ID" value="KRK39338.1"/>
    <property type="molecule type" value="Genomic_DNA"/>
</dbReference>
<keyword evidence="3" id="KW-1185">Reference proteome</keyword>
<sequence length="90" mass="9679">MFKSKLTKSLTVLVAAIIVAIAIPTALGANNAQASGNYTFNGQAYKSATAKQRAAKHWQSQRLTETQKQLVQAANREAATSTRLSHSFSN</sequence>
<reference evidence="2 3" key="1">
    <citation type="journal article" date="2015" name="Genome Announc.">
        <title>Expanding the biotechnology potential of lactobacilli through comparative genomics of 213 strains and associated genera.</title>
        <authorList>
            <person name="Sun Z."/>
            <person name="Harris H.M."/>
            <person name="McCann A."/>
            <person name="Guo C."/>
            <person name="Argimon S."/>
            <person name="Zhang W."/>
            <person name="Yang X."/>
            <person name="Jeffery I.B."/>
            <person name="Cooney J.C."/>
            <person name="Kagawa T.F."/>
            <person name="Liu W."/>
            <person name="Song Y."/>
            <person name="Salvetti E."/>
            <person name="Wrobel A."/>
            <person name="Rasinkangas P."/>
            <person name="Parkhill J."/>
            <person name="Rea M.C."/>
            <person name="O'Sullivan O."/>
            <person name="Ritari J."/>
            <person name="Douillard F.P."/>
            <person name="Paul Ross R."/>
            <person name="Yang R."/>
            <person name="Briner A.E."/>
            <person name="Felis G.E."/>
            <person name="de Vos W.M."/>
            <person name="Barrangou R."/>
            <person name="Klaenhammer T.R."/>
            <person name="Caufield P.W."/>
            <person name="Cui Y."/>
            <person name="Zhang H."/>
            <person name="O'Toole P.W."/>
        </authorList>
    </citation>
    <scope>NUCLEOTIDE SEQUENCE [LARGE SCALE GENOMIC DNA]</scope>
    <source>
        <strain evidence="2 3">ATCC 53295</strain>
    </source>
</reference>
<feature type="signal peptide" evidence="1">
    <location>
        <begin position="1"/>
        <end position="28"/>
    </location>
</feature>
<feature type="chain" id="PRO_5039429968" evidence="1">
    <location>
        <begin position="29"/>
        <end position="90"/>
    </location>
</feature>
<proteinExistence type="predicted"/>
<dbReference type="STRING" id="357278.IV61_GL000046"/>
<protein>
    <submittedName>
        <fullName evidence="2">Uncharacterized protein</fullName>
    </submittedName>
</protein>
<dbReference type="PATRIC" id="fig|1267003.4.peg.1202"/>
<comment type="caution">
    <text evidence="2">The sequence shown here is derived from an EMBL/GenBank/DDBJ whole genome shotgun (WGS) entry which is preliminary data.</text>
</comment>
<accession>A0A0R1H761</accession>
<dbReference type="RefSeq" id="WP_020088422.1">
    <property type="nucleotide sequence ID" value="NZ_AZCZ01000003.1"/>
</dbReference>
<evidence type="ECO:0000256" key="1">
    <source>
        <dbReference type="SAM" id="SignalP"/>
    </source>
</evidence>
<dbReference type="AlphaFoldDB" id="A0A0R1H761"/>
<name>A0A0R1H761_9LACO</name>